<protein>
    <submittedName>
        <fullName evidence="1">Uncharacterized protein</fullName>
    </submittedName>
</protein>
<comment type="caution">
    <text evidence="1">The sequence shown here is derived from an EMBL/GenBank/DDBJ whole genome shotgun (WGS) entry which is preliminary data.</text>
</comment>
<dbReference type="EMBL" id="MPON01000023">
    <property type="protein sequence ID" value="OKA32254.1"/>
    <property type="molecule type" value="Genomic_DNA"/>
</dbReference>
<accession>A0A1C4DIH7</accession>
<organism evidence="1 2">
    <name type="scientific">Bacillus cereus</name>
    <dbReference type="NCBI Taxonomy" id="1396"/>
    <lineage>
        <taxon>Bacteria</taxon>
        <taxon>Bacillati</taxon>
        <taxon>Bacillota</taxon>
        <taxon>Bacilli</taxon>
        <taxon>Bacillales</taxon>
        <taxon>Bacillaceae</taxon>
        <taxon>Bacillus</taxon>
        <taxon>Bacillus cereus group</taxon>
    </lineage>
</organism>
<gene>
    <name evidence="1" type="ORF">BJR07_28815</name>
</gene>
<sequence length="81" mass="9061">MKKVILGASFITLMTFGGTAFAASPTEHKTTTQEDCMTMSEEDCATMSKKDCMKMMKVSMSKGDCEMSMKDCMKMMKNMQK</sequence>
<dbReference type="Proteomes" id="UP000186535">
    <property type="component" value="Unassembled WGS sequence"/>
</dbReference>
<reference evidence="1 2" key="1">
    <citation type="submission" date="2016-11" db="EMBL/GenBank/DDBJ databases">
        <title>Identification of Bacillus cereus isolated from egg-white.</title>
        <authorList>
            <person name="Soni A."/>
            <person name="Oey I."/>
            <person name="Silcock P."/>
            <person name="Bremer P."/>
        </authorList>
    </citation>
    <scope>NUCLEOTIDE SEQUENCE [LARGE SCALE GENOMIC DNA]</scope>
    <source>
        <strain evidence="1 2">NZAS03</strain>
    </source>
</reference>
<proteinExistence type="predicted"/>
<dbReference type="AlphaFoldDB" id="A0A1C4DIH7"/>
<name>A0A1C4DIH7_BACCE</name>
<dbReference type="RefSeq" id="WP_016117837.1">
    <property type="nucleotide sequence ID" value="NZ_CAKJVO010000002.1"/>
</dbReference>
<evidence type="ECO:0000313" key="2">
    <source>
        <dbReference type="Proteomes" id="UP000186535"/>
    </source>
</evidence>
<evidence type="ECO:0000313" key="1">
    <source>
        <dbReference type="EMBL" id="OKA32254.1"/>
    </source>
</evidence>